<evidence type="ECO:0000313" key="4">
    <source>
        <dbReference type="EMBL" id="HBH1543400.1"/>
    </source>
</evidence>
<dbReference type="EMBL" id="DAEPXK010000037">
    <property type="protein sequence ID" value="HBH1543400.1"/>
    <property type="molecule type" value="Genomic_DNA"/>
</dbReference>
<dbReference type="RefSeq" id="WP_009892711.1">
    <property type="nucleotide sequence ID" value="NZ_AP031492.1"/>
</dbReference>
<dbReference type="Proteomes" id="UP000189137">
    <property type="component" value="Unassembled WGS sequence"/>
</dbReference>
<dbReference type="PATRIC" id="fig|1496.897.peg.1078"/>
<dbReference type="Proteomes" id="UP000372533">
    <property type="component" value="Unassembled WGS sequence"/>
</dbReference>
<reference evidence="4" key="2">
    <citation type="journal article" date="2018" name="Genome Biol.">
        <title>SKESA: strategic k-mer extension for scrupulous assemblies.</title>
        <authorList>
            <person name="Souvorov A."/>
            <person name="Agarwala R."/>
            <person name="Lipman D.J."/>
        </authorList>
    </citation>
    <scope>NUCLEOTIDE SEQUENCE</scope>
    <source>
        <strain evidence="4">HN1000</strain>
    </source>
</reference>
<gene>
    <name evidence="3" type="ORF">BN1095_670003</name>
    <name evidence="1" type="ORF">BN1096_240008</name>
    <name evidence="2" type="ORF">BN1097_230008</name>
    <name evidence="4" type="ORF">KRM00_002927</name>
    <name evidence="6" type="ORF">SAMEA1402366_01777</name>
    <name evidence="5" type="ORF">SAMEA3375112_01276</name>
</gene>
<name>A0A031WFB3_CLODI</name>
<sequence length="162" mass="19474">MKFYTIQTLEFWNNNKNNKYLSNDYSFILEDFDIPYKWMYSQMTNRIYEFDDSMIWVWTKRPDLRCSGYLEKGKKGVLLEIEISEDNVLLSEFDLWHLPLMDITVELYEDEQIEKKVSWERIFDLELCSKLNEVNIEDLTLQGVTSKVPLSNVKLIKEFVAK</sequence>
<dbReference type="EMBL" id="LK932474">
    <property type="protein sequence ID" value="CDS83814.1"/>
    <property type="molecule type" value="Genomic_DNA"/>
</dbReference>
<dbReference type="AlphaFoldDB" id="A0A031WFB3"/>
<dbReference type="Pfam" id="PF12952">
    <property type="entry name" value="DUF3841"/>
    <property type="match status" value="1"/>
</dbReference>
<dbReference type="InterPro" id="IPR024211">
    <property type="entry name" value="DUF3841"/>
</dbReference>
<dbReference type="EMBL" id="LK933371">
    <property type="protein sequence ID" value="CDT72483.1"/>
    <property type="molecule type" value="Genomic_DNA"/>
</dbReference>
<protein>
    <submittedName>
        <fullName evidence="4">DUF3841 domain-containing protein</fullName>
    </submittedName>
    <submittedName>
        <fullName evidence="5">Domain of uncharacterized function (DUF3841)</fullName>
    </submittedName>
</protein>
<dbReference type="Proteomes" id="UP000878956">
    <property type="component" value="Unassembled WGS sequence"/>
</dbReference>
<dbReference type="GeneID" id="66353136"/>
<evidence type="ECO:0000313" key="8">
    <source>
        <dbReference type="Proteomes" id="UP000372533"/>
    </source>
</evidence>
<reference evidence="3" key="1">
    <citation type="submission" date="2014-07" db="EMBL/GenBank/DDBJ databases">
        <authorList>
            <person name="Monot Marc"/>
        </authorList>
    </citation>
    <scope>NUCLEOTIDE SEQUENCE</scope>
    <source>
        <strain evidence="3">7032989</strain>
        <strain evidence="2">7032994</strain>
    </source>
</reference>
<evidence type="ECO:0000313" key="7">
    <source>
        <dbReference type="Proteomes" id="UP000189137"/>
    </source>
</evidence>
<evidence type="ECO:0000313" key="5">
    <source>
        <dbReference type="EMBL" id="SJS09869.1"/>
    </source>
</evidence>
<evidence type="ECO:0000313" key="6">
    <source>
        <dbReference type="EMBL" id="VHY05888.1"/>
    </source>
</evidence>
<evidence type="ECO:0000313" key="3">
    <source>
        <dbReference type="EMBL" id="CDT72483.1"/>
    </source>
</evidence>
<evidence type="ECO:0000313" key="2">
    <source>
        <dbReference type="EMBL" id="CDS83917.1"/>
    </source>
</evidence>
<dbReference type="EMBL" id="FUPS01000003">
    <property type="protein sequence ID" value="SJS09869.1"/>
    <property type="molecule type" value="Genomic_DNA"/>
</dbReference>
<dbReference type="EMBL" id="LK932358">
    <property type="protein sequence ID" value="CDS83917.1"/>
    <property type="molecule type" value="Genomic_DNA"/>
</dbReference>
<reference evidence="4" key="4">
    <citation type="submission" date="2021-06" db="EMBL/GenBank/DDBJ databases">
        <authorList>
            <consortium name="NCBI Pathogen Detection Project"/>
        </authorList>
    </citation>
    <scope>NUCLEOTIDE SEQUENCE</scope>
    <source>
        <strain evidence="4">HN1000</strain>
    </source>
</reference>
<accession>A0A031WFB3</accession>
<proteinExistence type="predicted"/>
<evidence type="ECO:0000313" key="1">
    <source>
        <dbReference type="EMBL" id="CDS83814.1"/>
    </source>
</evidence>
<reference evidence="6 8" key="3">
    <citation type="submission" date="2019-04" db="EMBL/GenBank/DDBJ databases">
        <authorList>
            <consortium name="Pathogen Informatics"/>
        </authorList>
    </citation>
    <scope>NUCLEOTIDE SEQUENCE [LARGE SCALE GENOMIC DNA]</scope>
    <source>
        <strain evidence="6">Tl291</strain>
        <strain evidence="8">tl291</strain>
        <strain evidence="5 7">VRECD0157</strain>
    </source>
</reference>
<dbReference type="EMBL" id="CAAJVP010000007">
    <property type="protein sequence ID" value="VHY05888.1"/>
    <property type="molecule type" value="Genomic_DNA"/>
</dbReference>
<organism evidence="3">
    <name type="scientific">Clostridioides difficile</name>
    <name type="common">Peptoclostridium difficile</name>
    <dbReference type="NCBI Taxonomy" id="1496"/>
    <lineage>
        <taxon>Bacteria</taxon>
        <taxon>Bacillati</taxon>
        <taxon>Bacillota</taxon>
        <taxon>Clostridia</taxon>
        <taxon>Peptostreptococcales</taxon>
        <taxon>Peptostreptococcaceae</taxon>
        <taxon>Clostridioides</taxon>
    </lineage>
</organism>